<organism evidence="2 3">
    <name type="scientific">Liparis tanakae</name>
    <name type="common">Tanaka's snailfish</name>
    <dbReference type="NCBI Taxonomy" id="230148"/>
    <lineage>
        <taxon>Eukaryota</taxon>
        <taxon>Metazoa</taxon>
        <taxon>Chordata</taxon>
        <taxon>Craniata</taxon>
        <taxon>Vertebrata</taxon>
        <taxon>Euteleostomi</taxon>
        <taxon>Actinopterygii</taxon>
        <taxon>Neopterygii</taxon>
        <taxon>Teleostei</taxon>
        <taxon>Neoteleostei</taxon>
        <taxon>Acanthomorphata</taxon>
        <taxon>Eupercaria</taxon>
        <taxon>Perciformes</taxon>
        <taxon>Cottioidei</taxon>
        <taxon>Cottales</taxon>
        <taxon>Liparidae</taxon>
        <taxon>Liparis</taxon>
    </lineage>
</organism>
<dbReference type="OrthoDB" id="288703at2759"/>
<dbReference type="AlphaFoldDB" id="A0A4Z2EHL7"/>
<dbReference type="InterPro" id="IPR057990">
    <property type="entry name" value="TPR_SYO1"/>
</dbReference>
<feature type="domain" description="SYO1-like TPR repeats" evidence="1">
    <location>
        <begin position="28"/>
        <end position="68"/>
    </location>
</feature>
<comment type="caution">
    <text evidence="2">The sequence shown here is derived from an EMBL/GenBank/DDBJ whole genome shotgun (WGS) entry which is preliminary data.</text>
</comment>
<evidence type="ECO:0000313" key="2">
    <source>
        <dbReference type="EMBL" id="TNN28303.1"/>
    </source>
</evidence>
<dbReference type="Proteomes" id="UP000314294">
    <property type="component" value="Unassembled WGS sequence"/>
</dbReference>
<gene>
    <name evidence="2" type="primary">Heatr3_1</name>
    <name evidence="2" type="ORF">EYF80_061550</name>
</gene>
<name>A0A4Z2EHL7_9TELE</name>
<keyword evidence="3" id="KW-1185">Reference proteome</keyword>
<evidence type="ECO:0000313" key="3">
    <source>
        <dbReference type="Proteomes" id="UP000314294"/>
    </source>
</evidence>
<dbReference type="EMBL" id="SRLO01007055">
    <property type="protein sequence ID" value="TNN28303.1"/>
    <property type="molecule type" value="Genomic_DNA"/>
</dbReference>
<protein>
    <submittedName>
        <fullName evidence="2">HEAT repeat-containing protein 3</fullName>
    </submittedName>
</protein>
<evidence type="ECO:0000259" key="1">
    <source>
        <dbReference type="Pfam" id="PF25567"/>
    </source>
</evidence>
<dbReference type="Pfam" id="PF25567">
    <property type="entry name" value="TPR_SYO1"/>
    <property type="match status" value="1"/>
</dbReference>
<reference evidence="2 3" key="1">
    <citation type="submission" date="2019-03" db="EMBL/GenBank/DDBJ databases">
        <title>First draft genome of Liparis tanakae, snailfish: a comprehensive survey of snailfish specific genes.</title>
        <authorList>
            <person name="Kim W."/>
            <person name="Song I."/>
            <person name="Jeong J.-H."/>
            <person name="Kim D."/>
            <person name="Kim S."/>
            <person name="Ryu S."/>
            <person name="Song J.Y."/>
            <person name="Lee S.K."/>
        </authorList>
    </citation>
    <scope>NUCLEOTIDE SEQUENCE [LARGE SCALE GENOMIC DNA]</scope>
    <source>
        <tissue evidence="2">Muscle</tissue>
    </source>
</reference>
<proteinExistence type="predicted"/>
<sequence>METSTIHQEMEAEHVFDDLFFSSWNERCALFGSQIRKEGRGRCSGQQLCVLDNIRVNLRRFIGYLEKLEKKN</sequence>
<accession>A0A4Z2EHL7</accession>